<name>A0ABP1REY3_9HEXA</name>
<keyword evidence="5" id="KW-0732">Signal</keyword>
<feature type="signal peptide" evidence="5">
    <location>
        <begin position="1"/>
        <end position="28"/>
    </location>
</feature>
<sequence length="344" mass="37868">MSAAALKAVLPCLSLTVWFCILLSVTSAQKKPEDDATIRLFYYPNTKNASERIDVNLANASSFQNEKLVKGKRAKIMVHGANSFCESENFPMLSIQAYLTAKASGKEDYNVFCLEYRELAKVPAPLGVYSTFTEQFEYVVNTVGNKTARFIMALESNGVVPELSQVHLIGHSLGGQVVGTTGRIVQEMNNYQRKVGRITGLDVMNIFLVYKNVLKLRNLIDSSDATFVDIIHTNDGQIGLQGDYGKVDFYPDGGHHQTSCTQTGPIENLIEMTTGACSHIIVGRYWAGSINNRTLTACKADSYEDFTDSGCISDNNVTFGEYVSLSAFGKFYLDHPLIPAPSIF</sequence>
<dbReference type="Gene3D" id="3.40.50.1820">
    <property type="entry name" value="alpha/beta hydrolase"/>
    <property type="match status" value="1"/>
</dbReference>
<gene>
    <name evidence="7" type="ORF">ODALV1_LOCUS19961</name>
</gene>
<feature type="domain" description="Lipase" evidence="6">
    <location>
        <begin position="26"/>
        <end position="313"/>
    </location>
</feature>
<evidence type="ECO:0000313" key="7">
    <source>
        <dbReference type="EMBL" id="CAL8122803.1"/>
    </source>
</evidence>
<dbReference type="EMBL" id="CAXLJM020000068">
    <property type="protein sequence ID" value="CAL8122803.1"/>
    <property type="molecule type" value="Genomic_DNA"/>
</dbReference>
<proteinExistence type="inferred from homology"/>
<dbReference type="InterPro" id="IPR000734">
    <property type="entry name" value="TAG_lipase"/>
</dbReference>
<evidence type="ECO:0000256" key="3">
    <source>
        <dbReference type="ARBA" id="ARBA00022525"/>
    </source>
</evidence>
<dbReference type="SUPFAM" id="SSF53474">
    <property type="entry name" value="alpha/beta-Hydrolases"/>
    <property type="match status" value="1"/>
</dbReference>
<comment type="similarity">
    <text evidence="2 4">Belongs to the AB hydrolase superfamily. Lipase family.</text>
</comment>
<dbReference type="PANTHER" id="PTHR11610">
    <property type="entry name" value="LIPASE"/>
    <property type="match status" value="1"/>
</dbReference>
<reference evidence="7 8" key="1">
    <citation type="submission" date="2024-08" db="EMBL/GenBank/DDBJ databases">
        <authorList>
            <person name="Cucini C."/>
            <person name="Frati F."/>
        </authorList>
    </citation>
    <scope>NUCLEOTIDE SEQUENCE [LARGE SCALE GENOMIC DNA]</scope>
</reference>
<evidence type="ECO:0000259" key="6">
    <source>
        <dbReference type="Pfam" id="PF00151"/>
    </source>
</evidence>
<protein>
    <recommendedName>
        <fullName evidence="6">Lipase domain-containing protein</fullName>
    </recommendedName>
</protein>
<evidence type="ECO:0000256" key="4">
    <source>
        <dbReference type="RuleBase" id="RU004262"/>
    </source>
</evidence>
<accession>A0ABP1REY3</accession>
<dbReference type="InterPro" id="IPR029058">
    <property type="entry name" value="AB_hydrolase_fold"/>
</dbReference>
<keyword evidence="8" id="KW-1185">Reference proteome</keyword>
<evidence type="ECO:0000256" key="5">
    <source>
        <dbReference type="SAM" id="SignalP"/>
    </source>
</evidence>
<evidence type="ECO:0000256" key="1">
    <source>
        <dbReference type="ARBA" id="ARBA00004613"/>
    </source>
</evidence>
<keyword evidence="3" id="KW-0964">Secreted</keyword>
<feature type="chain" id="PRO_5046533354" description="Lipase domain-containing protein" evidence="5">
    <location>
        <begin position="29"/>
        <end position="344"/>
    </location>
</feature>
<evidence type="ECO:0000313" key="8">
    <source>
        <dbReference type="Proteomes" id="UP001642540"/>
    </source>
</evidence>
<dbReference type="PANTHER" id="PTHR11610:SF173">
    <property type="entry name" value="LIPASE DOMAIN-CONTAINING PROTEIN-RELATED"/>
    <property type="match status" value="1"/>
</dbReference>
<comment type="caution">
    <text evidence="7">The sequence shown here is derived from an EMBL/GenBank/DDBJ whole genome shotgun (WGS) entry which is preliminary data.</text>
</comment>
<evidence type="ECO:0000256" key="2">
    <source>
        <dbReference type="ARBA" id="ARBA00010701"/>
    </source>
</evidence>
<comment type="subcellular location">
    <subcellularLocation>
        <location evidence="1">Secreted</location>
    </subcellularLocation>
</comment>
<dbReference type="InterPro" id="IPR013818">
    <property type="entry name" value="Lipase"/>
</dbReference>
<dbReference type="Pfam" id="PF00151">
    <property type="entry name" value="Lipase"/>
    <property type="match status" value="1"/>
</dbReference>
<organism evidence="7 8">
    <name type="scientific">Orchesella dallaii</name>
    <dbReference type="NCBI Taxonomy" id="48710"/>
    <lineage>
        <taxon>Eukaryota</taxon>
        <taxon>Metazoa</taxon>
        <taxon>Ecdysozoa</taxon>
        <taxon>Arthropoda</taxon>
        <taxon>Hexapoda</taxon>
        <taxon>Collembola</taxon>
        <taxon>Entomobryomorpha</taxon>
        <taxon>Entomobryoidea</taxon>
        <taxon>Orchesellidae</taxon>
        <taxon>Orchesellinae</taxon>
        <taxon>Orchesella</taxon>
    </lineage>
</organism>
<dbReference type="Proteomes" id="UP001642540">
    <property type="component" value="Unassembled WGS sequence"/>
</dbReference>